<evidence type="ECO:0000256" key="9">
    <source>
        <dbReference type="ARBA" id="ARBA00023136"/>
    </source>
</evidence>
<dbReference type="GO" id="GO:0009279">
    <property type="term" value="C:cell outer membrane"/>
    <property type="evidence" value="ECO:0007669"/>
    <property type="project" value="UniProtKB-SubCell"/>
</dbReference>
<evidence type="ECO:0000256" key="11">
    <source>
        <dbReference type="PROSITE-ProRule" id="PRU01360"/>
    </source>
</evidence>
<evidence type="ECO:0000313" key="17">
    <source>
        <dbReference type="Proteomes" id="UP000092932"/>
    </source>
</evidence>
<keyword evidence="2 11" id="KW-0813">Transport</keyword>
<keyword evidence="16" id="KW-0675">Receptor</keyword>
<dbReference type="InterPro" id="IPR036942">
    <property type="entry name" value="Beta-barrel_TonB_sf"/>
</dbReference>
<keyword evidence="8 12" id="KW-0798">TonB box</keyword>
<dbReference type="Proteomes" id="UP000092932">
    <property type="component" value="Chromosome"/>
</dbReference>
<evidence type="ECO:0000256" key="6">
    <source>
        <dbReference type="ARBA" id="ARBA00023004"/>
    </source>
</evidence>
<keyword evidence="7" id="KW-0406">Ion transport</keyword>
<evidence type="ECO:0000259" key="15">
    <source>
        <dbReference type="Pfam" id="PF07715"/>
    </source>
</evidence>
<evidence type="ECO:0000256" key="1">
    <source>
        <dbReference type="ARBA" id="ARBA00004571"/>
    </source>
</evidence>
<evidence type="ECO:0000256" key="12">
    <source>
        <dbReference type="RuleBase" id="RU003357"/>
    </source>
</evidence>
<dbReference type="AlphaFoldDB" id="A0A1B2AGC8"/>
<keyword evidence="10 11" id="KW-0998">Cell outer membrane</keyword>
<dbReference type="OrthoDB" id="127311at2"/>
<evidence type="ECO:0000256" key="4">
    <source>
        <dbReference type="ARBA" id="ARBA00022496"/>
    </source>
</evidence>
<feature type="domain" description="TonB-dependent receptor plug" evidence="15">
    <location>
        <begin position="63"/>
        <end position="169"/>
    </location>
</feature>
<dbReference type="STRING" id="692370.A6F68_02712"/>
<dbReference type="PATRIC" id="fig|692370.5.peg.2721"/>
<protein>
    <submittedName>
        <fullName evidence="16">Pesticin receptor</fullName>
    </submittedName>
</protein>
<feature type="chain" id="PRO_5008534180" evidence="13">
    <location>
        <begin position="25"/>
        <end position="800"/>
    </location>
</feature>
<dbReference type="Pfam" id="PF07715">
    <property type="entry name" value="Plug"/>
    <property type="match status" value="1"/>
</dbReference>
<reference evidence="16 17" key="1">
    <citation type="submission" date="2016-07" db="EMBL/GenBank/DDBJ databases">
        <title>Complete genome sequence of Altererythrobacter dongtanensis KCTC 22672, a type strain with esterase isolated from tidal flat.</title>
        <authorList>
            <person name="Cheng H."/>
            <person name="Wu Y.-H."/>
            <person name="Zhou P."/>
            <person name="Huo Y.-Y."/>
            <person name="Wang C.-S."/>
            <person name="Xu X.-W."/>
        </authorList>
    </citation>
    <scope>NUCLEOTIDE SEQUENCE [LARGE SCALE GENOMIC DNA]</scope>
    <source>
        <strain evidence="16 17">KCTC 22672</strain>
    </source>
</reference>
<keyword evidence="5 11" id="KW-0812">Transmembrane</keyword>
<feature type="domain" description="TonB-dependent receptor-like beta-barrel" evidence="14">
    <location>
        <begin position="321"/>
        <end position="752"/>
    </location>
</feature>
<keyword evidence="4" id="KW-0410">Iron transport</keyword>
<evidence type="ECO:0000256" key="3">
    <source>
        <dbReference type="ARBA" id="ARBA00022452"/>
    </source>
</evidence>
<evidence type="ECO:0000256" key="5">
    <source>
        <dbReference type="ARBA" id="ARBA00022692"/>
    </source>
</evidence>
<keyword evidence="13" id="KW-0732">Signal</keyword>
<keyword evidence="17" id="KW-1185">Reference proteome</keyword>
<dbReference type="PROSITE" id="PS52016">
    <property type="entry name" value="TONB_DEPENDENT_REC_3"/>
    <property type="match status" value="1"/>
</dbReference>
<keyword evidence="6" id="KW-0408">Iron</keyword>
<name>A0A1B2AGC8_9SPHN</name>
<dbReference type="KEGG" id="ado:A6F68_02712"/>
<dbReference type="GO" id="GO:0006826">
    <property type="term" value="P:iron ion transport"/>
    <property type="evidence" value="ECO:0007669"/>
    <property type="project" value="UniProtKB-KW"/>
</dbReference>
<evidence type="ECO:0000256" key="2">
    <source>
        <dbReference type="ARBA" id="ARBA00022448"/>
    </source>
</evidence>
<evidence type="ECO:0000256" key="13">
    <source>
        <dbReference type="SAM" id="SignalP"/>
    </source>
</evidence>
<comment type="similarity">
    <text evidence="11 12">Belongs to the TonB-dependent receptor family.</text>
</comment>
<dbReference type="InterPro" id="IPR012910">
    <property type="entry name" value="Plug_dom"/>
</dbReference>
<evidence type="ECO:0000256" key="8">
    <source>
        <dbReference type="ARBA" id="ARBA00023077"/>
    </source>
</evidence>
<dbReference type="EMBL" id="CP016591">
    <property type="protein sequence ID" value="ANY21202.1"/>
    <property type="molecule type" value="Genomic_DNA"/>
</dbReference>
<dbReference type="PANTHER" id="PTHR32552">
    <property type="entry name" value="FERRICHROME IRON RECEPTOR-RELATED"/>
    <property type="match status" value="1"/>
</dbReference>
<dbReference type="PANTHER" id="PTHR32552:SF81">
    <property type="entry name" value="TONB-DEPENDENT OUTER MEMBRANE RECEPTOR"/>
    <property type="match status" value="1"/>
</dbReference>
<organism evidence="16 17">
    <name type="scientific">Tsuneonella dongtanensis</name>
    <dbReference type="NCBI Taxonomy" id="692370"/>
    <lineage>
        <taxon>Bacteria</taxon>
        <taxon>Pseudomonadati</taxon>
        <taxon>Pseudomonadota</taxon>
        <taxon>Alphaproteobacteria</taxon>
        <taxon>Sphingomonadales</taxon>
        <taxon>Erythrobacteraceae</taxon>
        <taxon>Tsuneonella</taxon>
    </lineage>
</organism>
<accession>A0A1B2AGC8</accession>
<keyword evidence="3 11" id="KW-1134">Transmembrane beta strand</keyword>
<proteinExistence type="inferred from homology"/>
<sequence>MKLKPTVCSGVATLALVTATAAHAQDAAAPTTTDPSMAAADDDGGDAAFGGIVVTAQKRAERVNDVPLSVVALSGAQLERSGVRDVTELQLVVPNLRIAKLSQAAGVTLQIRGFGTGANAAIDSDVATSLDGAFVPRPGAIISTFLDVASVEVLRGPQGTLSGRNAVVGAIAITTNAPDLSEMNGRAEFEYGSFNTFKALFVGNVPVSETFGLRVAGVSRTTDGHAYNLFDKQTYGASTTLAGRLSAKWEITPALTWVGRADYAQITGDGLNPSNIDVDASPQPQLDTFVSRIAAAGGALALSGNTSHIVNQRMVDPLVLDRQYGLSSDLSLAAGNGFEVRLLNSYRDWSNRQNDGDNALTTLDIFYRGASFESRTQNHELQLISPKDTLAGGKLSFVSGLYYAVEDYATTNTINLGSRFCALVVGAAGRPACLAGPQVNAANNQFDQHDRTYAAYAQADFKIFPSLTATLGSRYTAGRKTGSFVGVRSNPGAASLASTEQTTLETSANRTTWRANLTWRPIDGTLVYASYATGFKSGGFNNANSPVALTATTRNFAPETSKNYEIGVKASLFDRLMQLNVNAFLMDIDDFQQRSYDGTMFVIRNAGNIRSKGVEFELALQPSERLSTGISGAYLNSRYLFNPTAPGLPGCSAAVVNSCVGFEKIVNGNPTIQDLTGAPTGIAPDWSVHAFLEANTGDFGPGYRLTLRGDYAYQSALRFSVNGADAKNIGNISLRLDFPDRDLAITGYVLNVTDADYFTSSFPQPLAGVFGGNNTTTGQTIMRGFIGAPREFGLRLGATF</sequence>
<dbReference type="InterPro" id="IPR039426">
    <property type="entry name" value="TonB-dep_rcpt-like"/>
</dbReference>
<feature type="signal peptide" evidence="13">
    <location>
        <begin position="1"/>
        <end position="24"/>
    </location>
</feature>
<dbReference type="Pfam" id="PF00593">
    <property type="entry name" value="TonB_dep_Rec_b-barrel"/>
    <property type="match status" value="1"/>
</dbReference>
<evidence type="ECO:0000256" key="10">
    <source>
        <dbReference type="ARBA" id="ARBA00023237"/>
    </source>
</evidence>
<keyword evidence="9 11" id="KW-0472">Membrane</keyword>
<comment type="subcellular location">
    <subcellularLocation>
        <location evidence="1 11">Cell outer membrane</location>
        <topology evidence="1 11">Multi-pass membrane protein</topology>
    </subcellularLocation>
</comment>
<evidence type="ECO:0000313" key="16">
    <source>
        <dbReference type="EMBL" id="ANY21202.1"/>
    </source>
</evidence>
<dbReference type="RefSeq" id="WP_084001836.1">
    <property type="nucleotide sequence ID" value="NZ_CP016591.1"/>
</dbReference>
<dbReference type="InterPro" id="IPR000531">
    <property type="entry name" value="Beta-barrel_TonB"/>
</dbReference>
<dbReference type="Gene3D" id="2.40.170.20">
    <property type="entry name" value="TonB-dependent receptor, beta-barrel domain"/>
    <property type="match status" value="1"/>
</dbReference>
<gene>
    <name evidence="16" type="primary">fyuA_10</name>
    <name evidence="16" type="ORF">A6F68_02712</name>
</gene>
<dbReference type="SUPFAM" id="SSF56935">
    <property type="entry name" value="Porins"/>
    <property type="match status" value="1"/>
</dbReference>
<evidence type="ECO:0000256" key="7">
    <source>
        <dbReference type="ARBA" id="ARBA00023065"/>
    </source>
</evidence>
<evidence type="ECO:0000259" key="14">
    <source>
        <dbReference type="Pfam" id="PF00593"/>
    </source>
</evidence>